<feature type="transmembrane region" description="Helical" evidence="1">
    <location>
        <begin position="44"/>
        <end position="63"/>
    </location>
</feature>
<dbReference type="Proteomes" id="UP000424468">
    <property type="component" value="Chromosome"/>
</dbReference>
<accession>A0A6I6CDD7</accession>
<proteinExistence type="predicted"/>
<dbReference type="EMBL" id="CP046276">
    <property type="protein sequence ID" value="QGS51994.1"/>
    <property type="molecule type" value="Genomic_DNA"/>
</dbReference>
<dbReference type="KEGG" id="stab:STABA_v1c06330"/>
<name>A0A6I6CDD7_9MOLU</name>
<keyword evidence="1" id="KW-0472">Membrane</keyword>
<evidence type="ECO:0000313" key="3">
    <source>
        <dbReference type="Proteomes" id="UP000424468"/>
    </source>
</evidence>
<keyword evidence="1" id="KW-1133">Transmembrane helix</keyword>
<reference evidence="2 3" key="1">
    <citation type="submission" date="2019-11" db="EMBL/GenBank/DDBJ databases">
        <title>Complete genome sequence of Spiroplasma tabanidicola TAUS-1 (DSM 22603).</title>
        <authorList>
            <person name="Huang C.-T."/>
            <person name="Lin Y.-C."/>
            <person name="Kuo C.-H."/>
        </authorList>
    </citation>
    <scope>NUCLEOTIDE SEQUENCE [LARGE SCALE GENOMIC DNA]</scope>
    <source>
        <strain evidence="2 3">TAUS-1</strain>
    </source>
</reference>
<protein>
    <recommendedName>
        <fullName evidence="4">Transmembrane protein</fullName>
    </recommendedName>
</protein>
<organism evidence="2 3">
    <name type="scientific">Spiroplasma tabanidicola</name>
    <dbReference type="NCBI Taxonomy" id="324079"/>
    <lineage>
        <taxon>Bacteria</taxon>
        <taxon>Bacillati</taxon>
        <taxon>Mycoplasmatota</taxon>
        <taxon>Mollicutes</taxon>
        <taxon>Entomoplasmatales</taxon>
        <taxon>Spiroplasmataceae</taxon>
        <taxon>Spiroplasma</taxon>
    </lineage>
</organism>
<keyword evidence="1" id="KW-0812">Transmembrane</keyword>
<keyword evidence="3" id="KW-1185">Reference proteome</keyword>
<dbReference type="OrthoDB" id="9897535at2"/>
<evidence type="ECO:0008006" key="4">
    <source>
        <dbReference type="Google" id="ProtNLM"/>
    </source>
</evidence>
<sequence length="284" mass="33956">MKVLKQTKLKLKNYFKRYINFFICFLMFVVTPVFDFLIKTRTDYYISTVLKLVIGITLAIYFISKYISLLMRLVDKFLIDQNIVKSYLWIFKKDNMKILFKMACCLVPFLALSSFYIFNISSYFNKNFNMNFSYFFRFDNWLDFNQGIKDSFISDIFPGIKYLFSNEFHLTIIVISFLILISILFTSIFWFCLKISILRISERVTRRFLKNIKIKKNLYENNAKAYALLINYSHNEDLIKNYLDQQKDEDIAIANYKKSILLTTFKKSSEPPYALEFIQNTSVI</sequence>
<feature type="transmembrane region" description="Helical" evidence="1">
    <location>
        <begin position="21"/>
        <end position="38"/>
    </location>
</feature>
<dbReference type="AlphaFoldDB" id="A0A6I6CDD7"/>
<gene>
    <name evidence="2" type="ORF">STABA_v1c06330</name>
</gene>
<feature type="transmembrane region" description="Helical" evidence="1">
    <location>
        <begin position="168"/>
        <end position="193"/>
    </location>
</feature>
<evidence type="ECO:0000313" key="2">
    <source>
        <dbReference type="EMBL" id="QGS51994.1"/>
    </source>
</evidence>
<feature type="transmembrane region" description="Helical" evidence="1">
    <location>
        <begin position="98"/>
        <end position="118"/>
    </location>
</feature>
<evidence type="ECO:0000256" key="1">
    <source>
        <dbReference type="SAM" id="Phobius"/>
    </source>
</evidence>